<feature type="compositionally biased region" description="Pro residues" evidence="1">
    <location>
        <begin position="355"/>
        <end position="366"/>
    </location>
</feature>
<feature type="region of interest" description="Disordered" evidence="1">
    <location>
        <begin position="31"/>
        <end position="67"/>
    </location>
</feature>
<feature type="compositionally biased region" description="Low complexity" evidence="1">
    <location>
        <begin position="343"/>
        <end position="354"/>
    </location>
</feature>
<feature type="region of interest" description="Disordered" evidence="1">
    <location>
        <begin position="197"/>
        <end position="273"/>
    </location>
</feature>
<feature type="compositionally biased region" description="Pro residues" evidence="1">
    <location>
        <begin position="374"/>
        <end position="384"/>
    </location>
</feature>
<evidence type="ECO:0000313" key="2">
    <source>
        <dbReference type="EMBL" id="JAB66994.1"/>
    </source>
</evidence>
<accession>V5GS67</accession>
<feature type="compositionally biased region" description="Low complexity" evidence="1">
    <location>
        <begin position="41"/>
        <end position="62"/>
    </location>
</feature>
<feature type="compositionally biased region" description="Basic and acidic residues" evidence="1">
    <location>
        <begin position="207"/>
        <end position="216"/>
    </location>
</feature>
<feature type="compositionally biased region" description="Polar residues" evidence="1">
    <location>
        <begin position="260"/>
        <end position="273"/>
    </location>
</feature>
<protein>
    <submittedName>
        <fullName evidence="2">Uncharacterized protein</fullName>
    </submittedName>
</protein>
<name>V5GS67_ANOGL</name>
<organism evidence="2">
    <name type="scientific">Anoplophora glabripennis</name>
    <name type="common">Asian longhorn beetle</name>
    <name type="synonym">Anoplophora nobilis</name>
    <dbReference type="NCBI Taxonomy" id="217634"/>
    <lineage>
        <taxon>Eukaryota</taxon>
        <taxon>Metazoa</taxon>
        <taxon>Ecdysozoa</taxon>
        <taxon>Arthropoda</taxon>
        <taxon>Hexapoda</taxon>
        <taxon>Insecta</taxon>
        <taxon>Pterygota</taxon>
        <taxon>Neoptera</taxon>
        <taxon>Endopterygota</taxon>
        <taxon>Coleoptera</taxon>
        <taxon>Polyphaga</taxon>
        <taxon>Cucujiformia</taxon>
        <taxon>Chrysomeloidea</taxon>
        <taxon>Cerambycidae</taxon>
        <taxon>Lamiinae</taxon>
        <taxon>Lamiini</taxon>
        <taxon>Anoplophora</taxon>
    </lineage>
</organism>
<proteinExistence type="predicted"/>
<feature type="region of interest" description="Disordered" evidence="1">
    <location>
        <begin position="83"/>
        <end position="103"/>
    </location>
</feature>
<dbReference type="AlphaFoldDB" id="V5GS67"/>
<evidence type="ECO:0000256" key="1">
    <source>
        <dbReference type="SAM" id="MobiDB-lite"/>
    </source>
</evidence>
<dbReference type="EMBL" id="GALX01001472">
    <property type="protein sequence ID" value="JAB66994.1"/>
    <property type="molecule type" value="Transcribed_RNA"/>
</dbReference>
<sequence>MSVATVADTKTGKKPHYKDYVSFLENYRNGKKEDQNSVITSDSGVSFSLNNSSNNSSSSVYSDLTDPPKTSFKEYLQSYNNKKYSPVQPPVKVKKQPEQQEAETKTVKTEVFIEINGPPCTLTKVVDVSNVQNVSNVSKVSKIFEKNVDQHENVVTKAIPPSGKVNTFNFGQKDTDIKQEQRKISIGEISKKFEGNHHKVTLKKSHSISEKSRVFEDSNNLPNNHSEPKENSSSKTNGCVSPKPPINNAKPALAPKLTPEDSSPNTNGSVSPKLSVNIKPVVVPKAITEALLFQQKEDTSTAKTNSAPPACNIKPVMAPKPATEPVHIEKSLNTPPPPPFPQPIFQEQSVTCAPPACPPPPPPVPPTLQNGPSAVPPPPPPPPANFSVKKVQNSSPKPAVPIQKVAINGVAIAPKKNDVVDGAPPVIDKNDPRVKRLVYGALREMYGAYHDKANDYIATLPRNRVKKNNGLDSIINSIASQGGLEKLNGRVNPSVETD</sequence>
<reference evidence="2" key="1">
    <citation type="submission" date="2013-07" db="EMBL/GenBank/DDBJ databases">
        <title>Midgut Transcriptome Profiling of Anoplphora glabripennis, a Lignocellulose Degrading, Wood-Boring Cerambycid.</title>
        <authorList>
            <person name="Scully E.D."/>
            <person name="Hoover K."/>
            <person name="Carlson J.E."/>
            <person name="Tien M."/>
            <person name="Geib S.M."/>
        </authorList>
    </citation>
    <scope>NUCLEOTIDE SEQUENCE</scope>
</reference>
<feature type="region of interest" description="Disordered" evidence="1">
    <location>
        <begin position="334"/>
        <end position="399"/>
    </location>
</feature>